<evidence type="ECO:0000313" key="1">
    <source>
        <dbReference type="EMBL" id="KZM18883.1"/>
    </source>
</evidence>
<organism evidence="1 3">
    <name type="scientific">Didymella rabiei</name>
    <name type="common">Chickpea ascochyta blight fungus</name>
    <name type="synonym">Mycosphaerella rabiei</name>
    <dbReference type="NCBI Taxonomy" id="5454"/>
    <lineage>
        <taxon>Eukaryota</taxon>
        <taxon>Fungi</taxon>
        <taxon>Dikarya</taxon>
        <taxon>Ascomycota</taxon>
        <taxon>Pezizomycotina</taxon>
        <taxon>Dothideomycetes</taxon>
        <taxon>Pleosporomycetidae</taxon>
        <taxon>Pleosporales</taxon>
        <taxon>Pleosporineae</taxon>
        <taxon>Didymellaceae</taxon>
        <taxon>Ascochyta</taxon>
    </lineage>
</organism>
<dbReference type="EMBL" id="JYNV01000011">
    <property type="protein sequence ID" value="KZM28562.1"/>
    <property type="molecule type" value="Genomic_DNA"/>
</dbReference>
<dbReference type="Proteomes" id="UP000076837">
    <property type="component" value="Unassembled WGS sequence"/>
</dbReference>
<reference evidence="1 3" key="1">
    <citation type="journal article" date="2016" name="Sci. Rep.">
        <title>Draft genome sequencing and secretome analysis of fungal phytopathogen Ascochyta rabiei provides insight into the necrotrophic effector repertoire.</title>
        <authorList>
            <person name="Verma S."/>
            <person name="Gazara R.K."/>
            <person name="Nizam S."/>
            <person name="Parween S."/>
            <person name="Chattopadhyay D."/>
            <person name="Verma P.K."/>
        </authorList>
    </citation>
    <scope>NUCLEOTIDE SEQUENCE [LARGE SCALE GENOMIC DNA]</scope>
    <source>
        <strain evidence="1 3">ArDII</strain>
    </source>
</reference>
<evidence type="ECO:0000313" key="2">
    <source>
        <dbReference type="EMBL" id="KZM28562.1"/>
    </source>
</evidence>
<sequence length="258" mass="29113">MPTTILDCFEGECPKYPGTYRTFTATASSEGTKLQPPPNVLVETALDYWLQCANKFLQEEQLKGTNSKLAQDYIASDEPTMAKLDVEEDVVRVSTLYITHPIQNAINARYQAPITIATEVRVSRFRYDLSFNIKQDTDQKQPIMVIEYKRVGMIDYADFDVAVEEKNKQRALSKLNAHGGQSVLMANANGFILCKQAAAYAKSTKCNFVALCDYDKLVLLEFESSDFARVTTIPRQHIRKALLGFCLKACEQAQLQRK</sequence>
<protein>
    <submittedName>
        <fullName evidence="1">Uncharacterized protein</fullName>
    </submittedName>
</protein>
<accession>A0A162W920</accession>
<dbReference type="OrthoDB" id="2896980at2759"/>
<name>A0A162W920_DIDRA</name>
<proteinExistence type="predicted"/>
<comment type="caution">
    <text evidence="1">The sequence shown here is derived from an EMBL/GenBank/DDBJ whole genome shotgun (WGS) entry which is preliminary data.</text>
</comment>
<gene>
    <name evidence="2" type="ORF">ST47_g294</name>
    <name evidence="1" type="ORF">ST47_g9971</name>
</gene>
<dbReference type="AlphaFoldDB" id="A0A162W920"/>
<dbReference type="EMBL" id="JYNV01000319">
    <property type="protein sequence ID" value="KZM18883.1"/>
    <property type="molecule type" value="Genomic_DNA"/>
</dbReference>
<dbReference type="STRING" id="5454.A0A162W920"/>
<keyword evidence="3" id="KW-1185">Reference proteome</keyword>
<evidence type="ECO:0000313" key="3">
    <source>
        <dbReference type="Proteomes" id="UP000076837"/>
    </source>
</evidence>